<keyword evidence="6" id="KW-0479">Metal-binding</keyword>
<keyword evidence="12" id="KW-0472">Membrane</keyword>
<dbReference type="EMBL" id="JAPWTJ010001132">
    <property type="protein sequence ID" value="KAJ8973690.1"/>
    <property type="molecule type" value="Genomic_DNA"/>
</dbReference>
<dbReference type="Pfam" id="PF00067">
    <property type="entry name" value="p450"/>
    <property type="match status" value="2"/>
</dbReference>
<evidence type="ECO:0000256" key="12">
    <source>
        <dbReference type="ARBA" id="ARBA00023136"/>
    </source>
</evidence>
<evidence type="ECO:0000256" key="13">
    <source>
        <dbReference type="SAM" id="MobiDB-lite"/>
    </source>
</evidence>
<evidence type="ECO:0000256" key="2">
    <source>
        <dbReference type="ARBA" id="ARBA00004174"/>
    </source>
</evidence>
<dbReference type="SUPFAM" id="SSF48264">
    <property type="entry name" value="Cytochrome P450"/>
    <property type="match status" value="1"/>
</dbReference>
<evidence type="ECO:0000256" key="4">
    <source>
        <dbReference type="ARBA" id="ARBA00010617"/>
    </source>
</evidence>
<comment type="subcellular location">
    <subcellularLocation>
        <location evidence="3">Endoplasmic reticulum membrane</location>
        <topology evidence="3">Peripheral membrane protein</topology>
    </subcellularLocation>
    <subcellularLocation>
        <location evidence="2">Microsome membrane</location>
        <topology evidence="2">Peripheral membrane protein</topology>
    </subcellularLocation>
</comment>
<evidence type="ECO:0000313" key="14">
    <source>
        <dbReference type="EMBL" id="KAJ8973690.1"/>
    </source>
</evidence>
<gene>
    <name evidence="14" type="ORF">NQ317_013395</name>
</gene>
<comment type="similarity">
    <text evidence="4">Belongs to the cytochrome P450 family.</text>
</comment>
<keyword evidence="5" id="KW-0349">Heme</keyword>
<dbReference type="Proteomes" id="UP001162164">
    <property type="component" value="Unassembled WGS sequence"/>
</dbReference>
<dbReference type="PANTHER" id="PTHR24292">
    <property type="entry name" value="CYTOCHROME P450"/>
    <property type="match status" value="1"/>
</dbReference>
<sequence>MRAILSPSFTSSKMKAMFLLMTECAENFVQHFLKKDEAVVAVEMKDVASRFTNDVIATSAFGIDVDSLENPENEFFLTGKQALGLNKLSTVLNFLGYFIFPKVFKFLKITLFDKEVSDFFMNLVDGTVKTREEQGIVRPDMIHLLMEARKGNQKSEEKGVHDTDTGFATAQESETSTFYNGSTSEIWTFENALSRLPHIFFENMIKLTLTWFRIKAKIPHNITNEDIASQALIFFFAGFDTVSGIMCFLTYELAISPDIQERLREEVCETLEECGGKLTYEGLTKMKYMDMVVSECLRKWPSPLVTDRVCTKPYTIEPKLPKEQPLHLKKRRSGLDPHVRHPSRSTALSRSRAFRPGTVQRREQEEHKTVHVFALRPGSA</sequence>
<comment type="cofactor">
    <cofactor evidence="1">
        <name>heme</name>
        <dbReference type="ChEBI" id="CHEBI:30413"/>
    </cofactor>
</comment>
<evidence type="ECO:0000256" key="11">
    <source>
        <dbReference type="ARBA" id="ARBA00023033"/>
    </source>
</evidence>
<evidence type="ECO:0000256" key="7">
    <source>
        <dbReference type="ARBA" id="ARBA00022824"/>
    </source>
</evidence>
<dbReference type="InterPro" id="IPR050476">
    <property type="entry name" value="Insect_CytP450_Detox"/>
</dbReference>
<proteinExistence type="inferred from homology"/>
<comment type="caution">
    <text evidence="14">The sequence shown here is derived from an EMBL/GenBank/DDBJ whole genome shotgun (WGS) entry which is preliminary data.</text>
</comment>
<feature type="region of interest" description="Disordered" evidence="13">
    <location>
        <begin position="330"/>
        <end position="367"/>
    </location>
</feature>
<evidence type="ECO:0000256" key="6">
    <source>
        <dbReference type="ARBA" id="ARBA00022723"/>
    </source>
</evidence>
<dbReference type="InterPro" id="IPR036396">
    <property type="entry name" value="Cyt_P450_sf"/>
</dbReference>
<name>A0ABQ9J6C3_9CUCU</name>
<evidence type="ECO:0008006" key="16">
    <source>
        <dbReference type="Google" id="ProtNLM"/>
    </source>
</evidence>
<keyword evidence="8" id="KW-0492">Microsome</keyword>
<keyword evidence="10" id="KW-0408">Iron</keyword>
<accession>A0ABQ9J6C3</accession>
<evidence type="ECO:0000256" key="10">
    <source>
        <dbReference type="ARBA" id="ARBA00023004"/>
    </source>
</evidence>
<evidence type="ECO:0000256" key="5">
    <source>
        <dbReference type="ARBA" id="ARBA00022617"/>
    </source>
</evidence>
<evidence type="ECO:0000256" key="1">
    <source>
        <dbReference type="ARBA" id="ARBA00001971"/>
    </source>
</evidence>
<dbReference type="InterPro" id="IPR001128">
    <property type="entry name" value="Cyt_P450"/>
</dbReference>
<evidence type="ECO:0000313" key="15">
    <source>
        <dbReference type="Proteomes" id="UP001162164"/>
    </source>
</evidence>
<keyword evidence="11" id="KW-0503">Monooxygenase</keyword>
<evidence type="ECO:0000256" key="8">
    <source>
        <dbReference type="ARBA" id="ARBA00022848"/>
    </source>
</evidence>
<keyword evidence="9" id="KW-0560">Oxidoreductase</keyword>
<keyword evidence="7" id="KW-0256">Endoplasmic reticulum</keyword>
<dbReference type="Gene3D" id="1.10.630.10">
    <property type="entry name" value="Cytochrome P450"/>
    <property type="match status" value="1"/>
</dbReference>
<keyword evidence="15" id="KW-1185">Reference proteome</keyword>
<organism evidence="14 15">
    <name type="scientific">Molorchus minor</name>
    <dbReference type="NCBI Taxonomy" id="1323400"/>
    <lineage>
        <taxon>Eukaryota</taxon>
        <taxon>Metazoa</taxon>
        <taxon>Ecdysozoa</taxon>
        <taxon>Arthropoda</taxon>
        <taxon>Hexapoda</taxon>
        <taxon>Insecta</taxon>
        <taxon>Pterygota</taxon>
        <taxon>Neoptera</taxon>
        <taxon>Endopterygota</taxon>
        <taxon>Coleoptera</taxon>
        <taxon>Polyphaga</taxon>
        <taxon>Cucujiformia</taxon>
        <taxon>Chrysomeloidea</taxon>
        <taxon>Cerambycidae</taxon>
        <taxon>Lamiinae</taxon>
        <taxon>Monochamini</taxon>
        <taxon>Molorchus</taxon>
    </lineage>
</organism>
<reference evidence="14" key="1">
    <citation type="journal article" date="2023" name="Insect Mol. Biol.">
        <title>Genome sequencing provides insights into the evolution of gene families encoding plant cell wall-degrading enzymes in longhorned beetles.</title>
        <authorList>
            <person name="Shin N.R."/>
            <person name="Okamura Y."/>
            <person name="Kirsch R."/>
            <person name="Pauchet Y."/>
        </authorList>
    </citation>
    <scope>NUCLEOTIDE SEQUENCE</scope>
    <source>
        <strain evidence="14">MMC_N1</strain>
    </source>
</reference>
<protein>
    <recommendedName>
        <fullName evidence="16">Cytochrome P450</fullName>
    </recommendedName>
</protein>
<evidence type="ECO:0000256" key="9">
    <source>
        <dbReference type="ARBA" id="ARBA00023002"/>
    </source>
</evidence>
<dbReference type="PANTHER" id="PTHR24292:SF54">
    <property type="entry name" value="CYP9F3-RELATED"/>
    <property type="match status" value="1"/>
</dbReference>
<evidence type="ECO:0000256" key="3">
    <source>
        <dbReference type="ARBA" id="ARBA00004406"/>
    </source>
</evidence>